<dbReference type="NCBIfam" id="NF009488">
    <property type="entry name" value="PRK12850.1"/>
    <property type="match status" value="1"/>
</dbReference>
<dbReference type="InterPro" id="IPR018370">
    <property type="entry name" value="Chaperonin_Cpn60_CS"/>
</dbReference>
<evidence type="ECO:0000256" key="5">
    <source>
        <dbReference type="ARBA" id="ARBA00023235"/>
    </source>
</evidence>
<dbReference type="Gene3D" id="3.30.260.10">
    <property type="entry name" value="TCP-1-like chaperonin intermediate domain"/>
    <property type="match status" value="1"/>
</dbReference>
<evidence type="ECO:0000256" key="6">
    <source>
        <dbReference type="HAMAP-Rule" id="MF_00600"/>
    </source>
</evidence>
<dbReference type="InterPro" id="IPR001844">
    <property type="entry name" value="Cpn60/GroEL"/>
</dbReference>
<keyword evidence="10" id="KW-1185">Reference proteome</keyword>
<dbReference type="EMBL" id="CP080467">
    <property type="protein sequence ID" value="UNO49712.1"/>
    <property type="molecule type" value="Genomic_DNA"/>
</dbReference>
<dbReference type="eggNOG" id="COG0459">
    <property type="taxonomic scope" value="Bacteria"/>
</dbReference>
<feature type="binding site" evidence="6">
    <location>
        <begin position="29"/>
        <end position="32"/>
    </location>
    <ligand>
        <name>ATP</name>
        <dbReference type="ChEBI" id="CHEBI:30616"/>
    </ligand>
</feature>
<feature type="binding site" evidence="6">
    <location>
        <begin position="86"/>
        <end position="90"/>
    </location>
    <ligand>
        <name>ATP</name>
        <dbReference type="ChEBI" id="CHEBI:30616"/>
    </ligand>
</feature>
<accession>T0BTI8</accession>
<dbReference type="PRINTS" id="PR00298">
    <property type="entry name" value="CHAPERONIN60"/>
</dbReference>
<comment type="subunit">
    <text evidence="6 8">Forms a cylinder of 14 subunits composed of two heptameric rings stacked back-to-back. Interacts with the co-chaperonin GroES.</text>
</comment>
<dbReference type="Proteomes" id="UP000829401">
    <property type="component" value="Chromosome"/>
</dbReference>
<dbReference type="NCBIfam" id="NF009489">
    <property type="entry name" value="PRK12851.1"/>
    <property type="match status" value="1"/>
</dbReference>
<feature type="binding site" evidence="6">
    <location>
        <position position="413"/>
    </location>
    <ligand>
        <name>ATP</name>
        <dbReference type="ChEBI" id="CHEBI:30616"/>
    </ligand>
</feature>
<dbReference type="HAMAP" id="MF_00600">
    <property type="entry name" value="CH60"/>
    <property type="match status" value="1"/>
</dbReference>
<evidence type="ECO:0000313" key="10">
    <source>
        <dbReference type="Proteomes" id="UP000829401"/>
    </source>
</evidence>
<comment type="subcellular location">
    <subcellularLocation>
        <location evidence="6">Cytoplasm</location>
    </subcellularLocation>
</comment>
<dbReference type="OrthoDB" id="9766614at2"/>
<comment type="caution">
    <text evidence="6">Lacks conserved residue(s) required for the propagation of feature annotation.</text>
</comment>
<dbReference type="RefSeq" id="WP_021297408.1">
    <property type="nucleotide sequence ID" value="NZ_AURB01000151.1"/>
</dbReference>
<name>T0BTI8_ALIAG</name>
<dbReference type="Gene3D" id="3.50.7.10">
    <property type="entry name" value="GroEL"/>
    <property type="match status" value="1"/>
</dbReference>
<sequence length="541" mass="57465">MAKEIRFGEEARRAMLRGVDALADAVKVTLGPKGRNVVLEKKFGSPLITNDGVTIAKEIELEDAYENMGAQLVKEVATKTNDVAGDGTTTATVLAQAMIREGLKNVAAGANPMVLRRGIDKAVAAVVSEIANISKPVQGRENIAQVAAISAGAEEIGALIAEAMEKVGNDGVITVEESKGFTTELEVVEGMQFDRGYISPYMVTDTDKMEAVLDEPYILITDKKVGNIQEILPVLERVVQSGRPLLLIAEDVEGEALATLVVNKIRGTFNAVAVKAPGFGDRRKAMLQDIAVLTGGQVISEELGLELKNTAIEQLGRARQVRVSKENTIIVDGSGDRAEISARINQIKNQIEETTSDFDREKLQERLAKLSGGVAVIKVGAATETELKERKLRIEDALNSTRAAVEEGIVPGGGTALVNVIKSLENLTAEGDELTGINLVRKALEAPVRQIAENAGIEGSIIVERLKNEKVGFGYNAATGEWVDMLQAGIVDPAKVTRSAVQNAASVAASFLTTEAAVADKPEKEKAAPSMPDMGGMGGMM</sequence>
<dbReference type="FunFam" id="3.50.7.10:FF:000001">
    <property type="entry name" value="60 kDa chaperonin"/>
    <property type="match status" value="1"/>
</dbReference>
<comment type="similarity">
    <text evidence="1 6 7">Belongs to the chaperonin (HSP60) family.</text>
</comment>
<keyword evidence="2 6" id="KW-0547">Nucleotide-binding</keyword>
<evidence type="ECO:0000256" key="4">
    <source>
        <dbReference type="ARBA" id="ARBA00023186"/>
    </source>
</evidence>
<dbReference type="NCBIfam" id="NF000592">
    <property type="entry name" value="PRK00013.1"/>
    <property type="match status" value="1"/>
</dbReference>
<dbReference type="Gene3D" id="1.10.560.10">
    <property type="entry name" value="GroEL-like equatorial domain"/>
    <property type="match status" value="1"/>
</dbReference>
<evidence type="ECO:0000313" key="9">
    <source>
        <dbReference type="EMBL" id="UNO49712.1"/>
    </source>
</evidence>
<dbReference type="InterPro" id="IPR002423">
    <property type="entry name" value="Cpn60/GroEL/TCP-1"/>
</dbReference>
<feature type="binding site" evidence="6">
    <location>
        <begin position="476"/>
        <end position="478"/>
    </location>
    <ligand>
        <name>ATP</name>
        <dbReference type="ChEBI" id="CHEBI:30616"/>
    </ligand>
</feature>
<dbReference type="PROSITE" id="PS00296">
    <property type="entry name" value="CHAPERONINS_CPN60"/>
    <property type="match status" value="1"/>
</dbReference>
<dbReference type="EC" id="5.6.1.7" evidence="6"/>
<dbReference type="GO" id="GO:0051082">
    <property type="term" value="F:unfolded protein binding"/>
    <property type="evidence" value="ECO:0007669"/>
    <property type="project" value="UniProtKB-UniRule"/>
</dbReference>
<reference evidence="10" key="1">
    <citation type="journal article" date="2022" name="G3 (Bethesda)">
        <title>Unveiling the complete genome sequence of Alicyclobacillus acidoterrestris DSM 3922T, a taint-producing strain.</title>
        <authorList>
            <person name="Leonardo I.C."/>
            <person name="Barreto Crespo M.T."/>
            <person name="Gaspar F.B."/>
        </authorList>
    </citation>
    <scope>NUCLEOTIDE SEQUENCE [LARGE SCALE GENOMIC DNA]</scope>
    <source>
        <strain evidence="10">DSM 3922</strain>
    </source>
</reference>
<evidence type="ECO:0000256" key="3">
    <source>
        <dbReference type="ARBA" id="ARBA00022840"/>
    </source>
</evidence>
<accession>A0A9E6ZHJ0</accession>
<dbReference type="FunFam" id="1.10.560.10:FF:000001">
    <property type="entry name" value="60 kDa chaperonin"/>
    <property type="match status" value="1"/>
</dbReference>
<proteinExistence type="inferred from homology"/>
<dbReference type="GO" id="GO:0042026">
    <property type="term" value="P:protein refolding"/>
    <property type="evidence" value="ECO:0007669"/>
    <property type="project" value="UniProtKB-UniRule"/>
</dbReference>
<dbReference type="GO" id="GO:0005737">
    <property type="term" value="C:cytoplasm"/>
    <property type="evidence" value="ECO:0007669"/>
    <property type="project" value="UniProtKB-SubCell"/>
</dbReference>
<dbReference type="SUPFAM" id="SSF52029">
    <property type="entry name" value="GroEL apical domain-like"/>
    <property type="match status" value="1"/>
</dbReference>
<evidence type="ECO:0000256" key="2">
    <source>
        <dbReference type="ARBA" id="ARBA00022741"/>
    </source>
</evidence>
<dbReference type="KEGG" id="aaco:K1I37_04030"/>
<keyword evidence="3 6" id="KW-0067">ATP-binding</keyword>
<gene>
    <name evidence="6 9" type="primary">groL</name>
    <name evidence="6" type="synonym">groEL</name>
    <name evidence="9" type="ORF">K1I37_04030</name>
</gene>
<dbReference type="PANTHER" id="PTHR45633">
    <property type="entry name" value="60 KDA HEAT SHOCK PROTEIN, MITOCHONDRIAL"/>
    <property type="match status" value="1"/>
</dbReference>
<dbReference type="GO" id="GO:0005524">
    <property type="term" value="F:ATP binding"/>
    <property type="evidence" value="ECO:0007669"/>
    <property type="project" value="UniProtKB-UniRule"/>
</dbReference>
<dbReference type="GO" id="GO:0140662">
    <property type="term" value="F:ATP-dependent protein folding chaperone"/>
    <property type="evidence" value="ECO:0007669"/>
    <property type="project" value="InterPro"/>
</dbReference>
<keyword evidence="5 6" id="KW-0413">Isomerase</keyword>
<dbReference type="STRING" id="1356854.N007_11800"/>
<dbReference type="SUPFAM" id="SSF54849">
    <property type="entry name" value="GroEL-intermediate domain like"/>
    <property type="match status" value="1"/>
</dbReference>
<evidence type="ECO:0000256" key="8">
    <source>
        <dbReference type="RuleBase" id="RU000419"/>
    </source>
</evidence>
<dbReference type="CDD" id="cd03344">
    <property type="entry name" value="GroEL"/>
    <property type="match status" value="1"/>
</dbReference>
<evidence type="ECO:0000256" key="1">
    <source>
        <dbReference type="ARBA" id="ARBA00006607"/>
    </source>
</evidence>
<keyword evidence="4 6" id="KW-0143">Chaperone</keyword>
<dbReference type="NCBIfam" id="TIGR02348">
    <property type="entry name" value="GroEL"/>
    <property type="match status" value="1"/>
</dbReference>
<dbReference type="NCBIfam" id="NF009487">
    <property type="entry name" value="PRK12849.1"/>
    <property type="match status" value="1"/>
</dbReference>
<keyword evidence="6" id="KW-0963">Cytoplasm</keyword>
<dbReference type="InterPro" id="IPR027410">
    <property type="entry name" value="TCP-1-like_intermed_sf"/>
</dbReference>
<dbReference type="AlphaFoldDB" id="T0BTI8"/>
<evidence type="ECO:0000256" key="7">
    <source>
        <dbReference type="RuleBase" id="RU000418"/>
    </source>
</evidence>
<dbReference type="InterPro" id="IPR027413">
    <property type="entry name" value="GROEL-like_equatorial_sf"/>
</dbReference>
<dbReference type="InterPro" id="IPR027409">
    <property type="entry name" value="GroEL-like_apical_dom_sf"/>
</dbReference>
<dbReference type="Pfam" id="PF00118">
    <property type="entry name" value="Cpn60_TCP1"/>
    <property type="match status" value="1"/>
</dbReference>
<dbReference type="SUPFAM" id="SSF48592">
    <property type="entry name" value="GroEL equatorial domain-like"/>
    <property type="match status" value="1"/>
</dbReference>
<comment type="function">
    <text evidence="6 8">Together with its co-chaperonin GroES, plays an essential role in assisting protein folding. The GroEL-GroES system forms a nano-cage that allows encapsulation of the non-native substrate proteins and provides a physical environment optimized to promote and accelerate protein folding.</text>
</comment>
<organism evidence="9 10">
    <name type="scientific">Alicyclobacillus acidoterrestris (strain ATCC 49025 / DSM 3922 / CIP 106132 / NCIMB 13137 / GD3B)</name>
    <dbReference type="NCBI Taxonomy" id="1356854"/>
    <lineage>
        <taxon>Bacteria</taxon>
        <taxon>Bacillati</taxon>
        <taxon>Bacillota</taxon>
        <taxon>Bacilli</taxon>
        <taxon>Bacillales</taxon>
        <taxon>Alicyclobacillaceae</taxon>
        <taxon>Alicyclobacillus</taxon>
    </lineage>
</organism>
<feature type="binding site" evidence="6">
    <location>
        <position position="492"/>
    </location>
    <ligand>
        <name>ATP</name>
        <dbReference type="ChEBI" id="CHEBI:30616"/>
    </ligand>
</feature>
<protein>
    <recommendedName>
        <fullName evidence="6">Chaperonin GroEL</fullName>
        <ecNumber evidence="6">5.6.1.7</ecNumber>
    </recommendedName>
    <alternativeName>
        <fullName evidence="6">60 kDa chaperonin</fullName>
    </alternativeName>
    <alternativeName>
        <fullName evidence="6">Chaperonin-60</fullName>
        <shortName evidence="6">Cpn60</shortName>
    </alternativeName>
</protein>
<dbReference type="GO" id="GO:0016853">
    <property type="term" value="F:isomerase activity"/>
    <property type="evidence" value="ECO:0007669"/>
    <property type="project" value="UniProtKB-KW"/>
</dbReference>